<evidence type="ECO:0000256" key="1">
    <source>
        <dbReference type="SAM" id="Phobius"/>
    </source>
</evidence>
<gene>
    <name evidence="3" type="ORF">NZD89_10680</name>
</gene>
<dbReference type="RefSeq" id="WP_268007710.1">
    <property type="nucleotide sequence ID" value="NZ_CP104067.1"/>
</dbReference>
<proteinExistence type="predicted"/>
<dbReference type="PANTHER" id="PTHR30336:SF20">
    <property type="entry name" value="DUF218 DOMAIN-CONTAINING PROTEIN"/>
    <property type="match status" value="1"/>
</dbReference>
<name>A0ABY6ZLM4_9BACL</name>
<dbReference type="InterPro" id="IPR051599">
    <property type="entry name" value="Cell_Envelope_Assoc"/>
</dbReference>
<keyword evidence="1" id="KW-0812">Transmembrane</keyword>
<dbReference type="EMBL" id="CP104067">
    <property type="protein sequence ID" value="WAH43804.1"/>
    <property type="molecule type" value="Genomic_DNA"/>
</dbReference>
<reference evidence="3" key="1">
    <citation type="submission" date="2022-08" db="EMBL/GenBank/DDBJ databases">
        <title>Alicyclobacillus fastidiosus DSM 17978, complete genome.</title>
        <authorList>
            <person name="Wang Q."/>
            <person name="Cai R."/>
            <person name="Wang Z."/>
        </authorList>
    </citation>
    <scope>NUCLEOTIDE SEQUENCE</scope>
    <source>
        <strain evidence="3">DSM 17978</strain>
    </source>
</reference>
<sequence length="208" mass="23228">MRLGVESGGFGVILSLLMLAAVAAIAFIGTSVFVHRFALHLRQSGRRERPSVSQTGIVLGAYTDGFRPSLPLRSRLRAALHLYRCGIIQTFIVSGGQGEDETVSEARSMKRFLIINGVPPEVIFEDRWSKDTWENLKNSKQLMQRLRFTTAVIVTSDYHLPRALAVARMLDMNVTGFAAHSTHGEFHAAIREVFAHIQYTLQGRQSLF</sequence>
<evidence type="ECO:0000313" key="4">
    <source>
        <dbReference type="Proteomes" id="UP001164761"/>
    </source>
</evidence>
<keyword evidence="1" id="KW-0472">Membrane</keyword>
<accession>A0ABY6ZLM4</accession>
<dbReference type="InterPro" id="IPR014729">
    <property type="entry name" value="Rossmann-like_a/b/a_fold"/>
</dbReference>
<dbReference type="Gene3D" id="3.40.50.620">
    <property type="entry name" value="HUPs"/>
    <property type="match status" value="1"/>
</dbReference>
<dbReference type="PANTHER" id="PTHR30336">
    <property type="entry name" value="INNER MEMBRANE PROTEIN, PROBABLE PERMEASE"/>
    <property type="match status" value="1"/>
</dbReference>
<organism evidence="3 4">
    <name type="scientific">Alicyclobacillus fastidiosus</name>
    <dbReference type="NCBI Taxonomy" id="392011"/>
    <lineage>
        <taxon>Bacteria</taxon>
        <taxon>Bacillati</taxon>
        <taxon>Bacillota</taxon>
        <taxon>Bacilli</taxon>
        <taxon>Bacillales</taxon>
        <taxon>Alicyclobacillaceae</taxon>
        <taxon>Alicyclobacillus</taxon>
    </lineage>
</organism>
<evidence type="ECO:0000259" key="2">
    <source>
        <dbReference type="Pfam" id="PF02698"/>
    </source>
</evidence>
<feature type="transmembrane region" description="Helical" evidence="1">
    <location>
        <begin position="12"/>
        <end position="39"/>
    </location>
</feature>
<dbReference type="Pfam" id="PF02698">
    <property type="entry name" value="DUF218"/>
    <property type="match status" value="1"/>
</dbReference>
<keyword evidence="1" id="KW-1133">Transmembrane helix</keyword>
<dbReference type="Proteomes" id="UP001164761">
    <property type="component" value="Chromosome"/>
</dbReference>
<keyword evidence="4" id="KW-1185">Reference proteome</keyword>
<evidence type="ECO:0000313" key="3">
    <source>
        <dbReference type="EMBL" id="WAH43804.1"/>
    </source>
</evidence>
<dbReference type="InterPro" id="IPR003848">
    <property type="entry name" value="DUF218"/>
</dbReference>
<protein>
    <submittedName>
        <fullName evidence="3">YdcF family protein</fullName>
    </submittedName>
</protein>
<feature type="domain" description="DUF218" evidence="2">
    <location>
        <begin position="57"/>
        <end position="193"/>
    </location>
</feature>
<dbReference type="CDD" id="cd06259">
    <property type="entry name" value="YdcF-like"/>
    <property type="match status" value="1"/>
</dbReference>